<dbReference type="PROSITE" id="PS51819">
    <property type="entry name" value="VOC"/>
    <property type="match status" value="1"/>
</dbReference>
<dbReference type="InterPro" id="IPR004360">
    <property type="entry name" value="Glyas_Fos-R_dOase_dom"/>
</dbReference>
<organism evidence="2 3">
    <name type="scientific">Cellulomonas xylanilytica</name>
    <dbReference type="NCBI Taxonomy" id="233583"/>
    <lineage>
        <taxon>Bacteria</taxon>
        <taxon>Bacillati</taxon>
        <taxon>Actinomycetota</taxon>
        <taxon>Actinomycetes</taxon>
        <taxon>Micrococcales</taxon>
        <taxon>Cellulomonadaceae</taxon>
        <taxon>Cellulomonas</taxon>
    </lineage>
</organism>
<proteinExistence type="predicted"/>
<dbReference type="OrthoDB" id="197463at2"/>
<evidence type="ECO:0000259" key="1">
    <source>
        <dbReference type="PROSITE" id="PS51819"/>
    </source>
</evidence>
<comment type="caution">
    <text evidence="2">The sequence shown here is derived from an EMBL/GenBank/DDBJ whole genome shotgun (WGS) entry which is preliminary data.</text>
</comment>
<dbReference type="InterPro" id="IPR029068">
    <property type="entry name" value="Glyas_Bleomycin-R_OHBP_Dase"/>
</dbReference>
<sequence>MIRLRDVTYLVRDHAEALEFFVDALGFAVRQDETFDGGWRRVVVGPPGGGTGLVLALADDGAPVGRQAGTDVAFFLETDDFAAQHERMLRHGVHFREEPRREPYGTVAIFEDLYGGAWDLIEPPSA</sequence>
<keyword evidence="3" id="KW-1185">Reference proteome</keyword>
<dbReference type="Proteomes" id="UP000321118">
    <property type="component" value="Unassembled WGS sequence"/>
</dbReference>
<dbReference type="InterPro" id="IPR037523">
    <property type="entry name" value="VOC_core"/>
</dbReference>
<dbReference type="Gene3D" id="3.10.180.10">
    <property type="entry name" value="2,3-Dihydroxybiphenyl 1,2-Dioxygenase, domain 1"/>
    <property type="match status" value="1"/>
</dbReference>
<reference evidence="2 3" key="1">
    <citation type="submission" date="2019-07" db="EMBL/GenBank/DDBJ databases">
        <title>Whole genome shotgun sequence of Cellulomonas xylanilytica NBRC 101102.</title>
        <authorList>
            <person name="Hosoyama A."/>
            <person name="Uohara A."/>
            <person name="Ohji S."/>
            <person name="Ichikawa N."/>
        </authorList>
    </citation>
    <scope>NUCLEOTIDE SEQUENCE [LARGE SCALE GENOMIC DNA]</scope>
    <source>
        <strain evidence="2 3">NBRC 101102</strain>
    </source>
</reference>
<dbReference type="PANTHER" id="PTHR36437:SF2">
    <property type="entry name" value="GLYOXALASE_BLEOMYCIN RESISTANCE PROTEIN_DIOXYGENASE"/>
    <property type="match status" value="1"/>
</dbReference>
<evidence type="ECO:0000313" key="2">
    <source>
        <dbReference type="EMBL" id="GEK23058.1"/>
    </source>
</evidence>
<dbReference type="EMBL" id="BJUB01000013">
    <property type="protein sequence ID" value="GEK23058.1"/>
    <property type="molecule type" value="Genomic_DNA"/>
</dbReference>
<dbReference type="AlphaFoldDB" id="A0A510V848"/>
<feature type="domain" description="VOC" evidence="1">
    <location>
        <begin position="3"/>
        <end position="123"/>
    </location>
</feature>
<dbReference type="PANTHER" id="PTHR36437">
    <property type="entry name" value="GLYOXALASE/BLEOMYCIN RESISTANCE PROTEIN/DIOXYGENASE"/>
    <property type="match status" value="1"/>
</dbReference>
<name>A0A510V848_9CELL</name>
<dbReference type="RefSeq" id="WP_146930213.1">
    <property type="nucleotide sequence ID" value="NZ_BJUB01000013.1"/>
</dbReference>
<gene>
    <name evidence="2" type="ORF">CXY01_35780</name>
</gene>
<accession>A0A510V848</accession>
<dbReference type="Pfam" id="PF00903">
    <property type="entry name" value="Glyoxalase"/>
    <property type="match status" value="1"/>
</dbReference>
<evidence type="ECO:0000313" key="3">
    <source>
        <dbReference type="Proteomes" id="UP000321118"/>
    </source>
</evidence>
<dbReference type="SUPFAM" id="SSF54593">
    <property type="entry name" value="Glyoxalase/Bleomycin resistance protein/Dihydroxybiphenyl dioxygenase"/>
    <property type="match status" value="1"/>
</dbReference>
<protein>
    <recommendedName>
        <fullName evidence="1">VOC domain-containing protein</fullName>
    </recommendedName>
</protein>